<comment type="catalytic activity">
    <reaction evidence="9 10">
        <text>a long-chain fatty acyl-CoA + 2 NADPH + 2 H(+) = a long-chain primary fatty alcohol + 2 NADP(+) + CoA</text>
        <dbReference type="Rhea" id="RHEA:52716"/>
        <dbReference type="ChEBI" id="CHEBI:15378"/>
        <dbReference type="ChEBI" id="CHEBI:57287"/>
        <dbReference type="ChEBI" id="CHEBI:57783"/>
        <dbReference type="ChEBI" id="CHEBI:58349"/>
        <dbReference type="ChEBI" id="CHEBI:77396"/>
        <dbReference type="ChEBI" id="CHEBI:83139"/>
        <dbReference type="EC" id="1.2.1.84"/>
    </reaction>
</comment>
<evidence type="ECO:0000259" key="12">
    <source>
        <dbReference type="Pfam" id="PF07993"/>
    </source>
</evidence>
<evidence type="ECO:0000256" key="10">
    <source>
        <dbReference type="RuleBase" id="RU363097"/>
    </source>
</evidence>
<dbReference type="GO" id="GO:0080019">
    <property type="term" value="F:alcohol-forming very long-chain fatty acyl-CoA reductase activity"/>
    <property type="evidence" value="ECO:0007669"/>
    <property type="project" value="InterPro"/>
</dbReference>
<keyword evidence="5 10" id="KW-0521">NADP</keyword>
<dbReference type="InterPro" id="IPR026055">
    <property type="entry name" value="FAR"/>
</dbReference>
<gene>
    <name evidence="13" type="ORF">g.15550</name>
</gene>
<protein>
    <recommendedName>
        <fullName evidence="10">Fatty acyl-CoA reductase</fullName>
        <ecNumber evidence="10">1.2.1.84</ecNumber>
    </recommendedName>
</protein>
<evidence type="ECO:0000256" key="4">
    <source>
        <dbReference type="ARBA" id="ARBA00022692"/>
    </source>
</evidence>
<evidence type="ECO:0000256" key="6">
    <source>
        <dbReference type="ARBA" id="ARBA00022989"/>
    </source>
</evidence>
<comment type="similarity">
    <text evidence="2 10">Belongs to the fatty acyl-CoA reductase family.</text>
</comment>
<dbReference type="EC" id="1.2.1.84" evidence="10"/>
<evidence type="ECO:0000256" key="9">
    <source>
        <dbReference type="ARBA" id="ARBA00052530"/>
    </source>
</evidence>
<dbReference type="Gene3D" id="3.40.50.720">
    <property type="entry name" value="NAD(P)-binding Rossmann-like Domain"/>
    <property type="match status" value="1"/>
</dbReference>
<keyword evidence="8" id="KW-0472">Membrane</keyword>
<dbReference type="GO" id="GO:0035336">
    <property type="term" value="P:long-chain fatty-acyl-CoA metabolic process"/>
    <property type="evidence" value="ECO:0007669"/>
    <property type="project" value="TreeGrafter"/>
</dbReference>
<evidence type="ECO:0000256" key="2">
    <source>
        <dbReference type="ARBA" id="ARBA00005928"/>
    </source>
</evidence>
<dbReference type="CDD" id="cd09071">
    <property type="entry name" value="FAR_C"/>
    <property type="match status" value="1"/>
</dbReference>
<comment type="subcellular location">
    <subcellularLocation>
        <location evidence="1">Membrane</location>
        <topology evidence="1">Multi-pass membrane protein</topology>
    </subcellularLocation>
</comment>
<dbReference type="GO" id="GO:0005777">
    <property type="term" value="C:peroxisome"/>
    <property type="evidence" value="ECO:0007669"/>
    <property type="project" value="TreeGrafter"/>
</dbReference>
<evidence type="ECO:0000256" key="5">
    <source>
        <dbReference type="ARBA" id="ARBA00022857"/>
    </source>
</evidence>
<evidence type="ECO:0000259" key="11">
    <source>
        <dbReference type="Pfam" id="PF03015"/>
    </source>
</evidence>
<dbReference type="AlphaFoldDB" id="A0A1B6KYH6"/>
<dbReference type="CDD" id="cd05236">
    <property type="entry name" value="FAR-N_SDR_e"/>
    <property type="match status" value="1"/>
</dbReference>
<feature type="domain" description="Thioester reductase (TE)" evidence="12">
    <location>
        <begin position="81"/>
        <end position="351"/>
    </location>
</feature>
<keyword evidence="4" id="KW-0812">Transmembrane</keyword>
<evidence type="ECO:0000256" key="3">
    <source>
        <dbReference type="ARBA" id="ARBA00022516"/>
    </source>
</evidence>
<dbReference type="InterPro" id="IPR033640">
    <property type="entry name" value="FAR_C"/>
</dbReference>
<reference evidence="13" key="1">
    <citation type="submission" date="2015-11" db="EMBL/GenBank/DDBJ databases">
        <title>De novo transcriptome assembly of four potential Pierce s Disease insect vectors from Arizona vineyards.</title>
        <authorList>
            <person name="Tassone E.E."/>
        </authorList>
    </citation>
    <scope>NUCLEOTIDE SEQUENCE</scope>
</reference>
<keyword evidence="10" id="KW-0560">Oxidoreductase</keyword>
<proteinExistence type="inferred from homology"/>
<comment type="function">
    <text evidence="10">Catalyzes the reduction of fatty acyl-CoA to fatty alcohols.</text>
</comment>
<keyword evidence="7 10" id="KW-0443">Lipid metabolism</keyword>
<organism evidence="13">
    <name type="scientific">Graphocephala atropunctata</name>
    <dbReference type="NCBI Taxonomy" id="36148"/>
    <lineage>
        <taxon>Eukaryota</taxon>
        <taxon>Metazoa</taxon>
        <taxon>Ecdysozoa</taxon>
        <taxon>Arthropoda</taxon>
        <taxon>Hexapoda</taxon>
        <taxon>Insecta</taxon>
        <taxon>Pterygota</taxon>
        <taxon>Neoptera</taxon>
        <taxon>Paraneoptera</taxon>
        <taxon>Hemiptera</taxon>
        <taxon>Auchenorrhyncha</taxon>
        <taxon>Membracoidea</taxon>
        <taxon>Cicadellidae</taxon>
        <taxon>Cicadellinae</taxon>
        <taxon>Cicadellini</taxon>
        <taxon>Graphocephala</taxon>
    </lineage>
</organism>
<keyword evidence="6" id="KW-1133">Transmembrane helix</keyword>
<dbReference type="SUPFAM" id="SSF51735">
    <property type="entry name" value="NAD(P)-binding Rossmann-fold domains"/>
    <property type="match status" value="1"/>
</dbReference>
<dbReference type="InterPro" id="IPR013120">
    <property type="entry name" value="FAR_NAD-bd"/>
</dbReference>
<evidence type="ECO:0000313" key="13">
    <source>
        <dbReference type="EMBL" id="JAT16499.1"/>
    </source>
</evidence>
<evidence type="ECO:0000256" key="7">
    <source>
        <dbReference type="ARBA" id="ARBA00023098"/>
    </source>
</evidence>
<dbReference type="PANTHER" id="PTHR11011:SF60">
    <property type="entry name" value="FATTY ACYL-COA REDUCTASE-RELATED"/>
    <property type="match status" value="1"/>
</dbReference>
<evidence type="ECO:0000256" key="1">
    <source>
        <dbReference type="ARBA" id="ARBA00004141"/>
    </source>
</evidence>
<evidence type="ECO:0000256" key="8">
    <source>
        <dbReference type="ARBA" id="ARBA00023136"/>
    </source>
</evidence>
<name>A0A1B6KYH6_9HEMI</name>
<dbReference type="PANTHER" id="PTHR11011">
    <property type="entry name" value="MALE STERILITY PROTEIN 2-RELATED"/>
    <property type="match status" value="1"/>
</dbReference>
<dbReference type="InterPro" id="IPR036291">
    <property type="entry name" value="NAD(P)-bd_dom_sf"/>
</dbReference>
<dbReference type="GO" id="GO:0102965">
    <property type="term" value="F:alcohol-forming long-chain fatty acyl-CoA reductase activity"/>
    <property type="evidence" value="ECO:0007669"/>
    <property type="project" value="UniProtKB-EC"/>
</dbReference>
<keyword evidence="3 10" id="KW-0444">Lipid biosynthesis</keyword>
<dbReference type="Pfam" id="PF03015">
    <property type="entry name" value="Sterile"/>
    <property type="match status" value="1"/>
</dbReference>
<feature type="domain" description="Fatty acyl-CoA reductase C-terminal" evidence="11">
    <location>
        <begin position="422"/>
        <end position="514"/>
    </location>
</feature>
<dbReference type="GO" id="GO:0016020">
    <property type="term" value="C:membrane"/>
    <property type="evidence" value="ECO:0007669"/>
    <property type="project" value="UniProtKB-SubCell"/>
</dbReference>
<dbReference type="FunFam" id="3.40.50.720:FF:000143">
    <property type="entry name" value="Fatty acyl-CoA reductase"/>
    <property type="match status" value="1"/>
</dbReference>
<dbReference type="Pfam" id="PF07993">
    <property type="entry name" value="NAD_binding_4"/>
    <property type="match status" value="1"/>
</dbReference>
<dbReference type="EMBL" id="GEBQ01023478">
    <property type="protein sequence ID" value="JAT16499.1"/>
    <property type="molecule type" value="Transcribed_RNA"/>
</dbReference>
<sequence>MEEPQFDLSRLSELSLSLATSTAGPTRPIFPSSRRNPKLKMADLDPLEVLGENCFGEPKEKVVDEVGTPIQEFFRNSQVLITGGTGFLGKVLTEKLIRSIPNLGQIYLLIRAKRGKTAQERFDKILENKVFLRMKTEVPDYRSKITVMEGDLSEPDIGLSEADRQVLTERVNVVFHSAADVKFIEPLRVAVESNVFGSKRILELAKGMKALKSYVHVSTAYSFCVQRVIAEEVPKMSISLKDILHDLENKNDEEIEENIERILQGWPNTYAFTKALCEDMIQDEYQELPICIYRPSVVGPSSMEPVRGWTDNVYGPFGVLVGIEMGILHCFRTNKEYTLDIVPVDLVVNGMIAAAWRTGTSRASKLPVYNFTLTPEQRADWKSMHAYGDLYAGDFAFSQAVWYNSFFFTSSSHVDNFCHLFLHKIPGLILDRLAVMSGKKPRLMNIYKNIDAVKLQMHYFLFGIWEFKNDNVKELRNIISKEDKALFHFDVREVVIEEFFLTGKLGFRYYYMKDGMETIPDAKRKNKWLYWTHNTFKLVSGLVVLKLLVLTAHVLPI</sequence>
<accession>A0A1B6KYH6</accession>